<dbReference type="EMBL" id="DSCQ01000025">
    <property type="protein sequence ID" value="HET20889.1"/>
    <property type="molecule type" value="Genomic_DNA"/>
</dbReference>
<comment type="caution">
    <text evidence="1">The sequence shown here is derived from an EMBL/GenBank/DDBJ whole genome shotgun (WGS) entry which is preliminary data.</text>
</comment>
<reference evidence="1" key="1">
    <citation type="journal article" date="2020" name="mSystems">
        <title>Genome- and Community-Level Interaction Insights into Carbon Utilization and Element Cycling Functions of Hydrothermarchaeota in Hydrothermal Sediment.</title>
        <authorList>
            <person name="Zhou Z."/>
            <person name="Liu Y."/>
            <person name="Xu W."/>
            <person name="Pan J."/>
            <person name="Luo Z.H."/>
            <person name="Li M."/>
        </authorList>
    </citation>
    <scope>NUCLEOTIDE SEQUENCE [LARGE SCALE GENOMIC DNA]</scope>
    <source>
        <strain evidence="1">SpSt-12</strain>
    </source>
</reference>
<dbReference type="AlphaFoldDB" id="A0A7C2S811"/>
<protein>
    <submittedName>
        <fullName evidence="1">Uncharacterized protein</fullName>
    </submittedName>
</protein>
<evidence type="ECO:0000313" key="1">
    <source>
        <dbReference type="EMBL" id="HET20889.1"/>
    </source>
</evidence>
<organism evidence="1">
    <name type="scientific">Archaeoglobus fulgidus</name>
    <dbReference type="NCBI Taxonomy" id="2234"/>
    <lineage>
        <taxon>Archaea</taxon>
        <taxon>Methanobacteriati</taxon>
        <taxon>Methanobacteriota</taxon>
        <taxon>Archaeoglobi</taxon>
        <taxon>Archaeoglobales</taxon>
        <taxon>Archaeoglobaceae</taxon>
        <taxon>Archaeoglobus</taxon>
    </lineage>
</organism>
<name>A0A7C2S811_ARCFL</name>
<proteinExistence type="predicted"/>
<sequence length="59" mass="6878">MEKLEELWENELRKWASILENLDEGCLQKISKNMLKSPVFSEIVASSPELRKKLLSTMI</sequence>
<gene>
    <name evidence="1" type="ORF">ENN70_02035</name>
</gene>
<accession>A0A7C2S811</accession>